<organism evidence="1">
    <name type="scientific">Timema cristinae</name>
    <name type="common">Walking stick</name>
    <dbReference type="NCBI Taxonomy" id="61476"/>
    <lineage>
        <taxon>Eukaryota</taxon>
        <taxon>Metazoa</taxon>
        <taxon>Ecdysozoa</taxon>
        <taxon>Arthropoda</taxon>
        <taxon>Hexapoda</taxon>
        <taxon>Insecta</taxon>
        <taxon>Pterygota</taxon>
        <taxon>Neoptera</taxon>
        <taxon>Polyneoptera</taxon>
        <taxon>Phasmatodea</taxon>
        <taxon>Timematodea</taxon>
        <taxon>Timematoidea</taxon>
        <taxon>Timematidae</taxon>
        <taxon>Timema</taxon>
    </lineage>
</organism>
<dbReference type="EMBL" id="OC317086">
    <property type="protein sequence ID" value="CAD7394880.1"/>
    <property type="molecule type" value="Genomic_DNA"/>
</dbReference>
<sequence>MSGRVVRWKGGKQYNERERRLKCNVARLATNNLDHGTIFHEFLRRVNGRSMLLLSSRLPLGHPNGLFPLGLLVNILNMVLDARIREACLDTRVIFNIVNFSKHKNLFREGMTPLVKSTSRPKWYYFSNHPPVYEKDTNIFVWNCVLHSASDVVFECCAHTHIGGTAR</sequence>
<name>A0A7R9GRQ4_TIMCR</name>
<gene>
    <name evidence="1" type="ORF">TCEB3V08_LOCUS2780</name>
</gene>
<evidence type="ECO:0000313" key="1">
    <source>
        <dbReference type="EMBL" id="CAD7394880.1"/>
    </source>
</evidence>
<proteinExistence type="predicted"/>
<reference evidence="1" key="1">
    <citation type="submission" date="2020-11" db="EMBL/GenBank/DDBJ databases">
        <authorList>
            <person name="Tran Van P."/>
        </authorList>
    </citation>
    <scope>NUCLEOTIDE SEQUENCE</scope>
</reference>
<protein>
    <submittedName>
        <fullName evidence="1">Uncharacterized protein</fullName>
    </submittedName>
</protein>
<accession>A0A7R9GRQ4</accession>
<dbReference type="AlphaFoldDB" id="A0A7R9GRQ4"/>